<evidence type="ECO:0000259" key="3">
    <source>
        <dbReference type="Pfam" id="PF01138"/>
    </source>
</evidence>
<dbReference type="PANTHER" id="PTHR11252:SF0">
    <property type="entry name" value="POLYRIBONUCLEOTIDE NUCLEOTIDYLTRANSFERASE 1, MITOCHONDRIAL"/>
    <property type="match status" value="1"/>
</dbReference>
<proteinExistence type="predicted"/>
<evidence type="ECO:0000313" key="4">
    <source>
        <dbReference type="EMBL" id="EUA88669.1"/>
    </source>
</evidence>
<sequence length="199" mass="21302">MFEATATIDNGSFGTRTIRFETGRLAQQAAGSVVAYLDDENMLLSATTASKNPKEHFNFFPLTVDVEERMYAAGRIPGSFFRREGRPSTDAILTCRLIDRPLRPSFVNGLRNEIQVVVTILSLDPNDLYDVVAINAASASTQLAGLPFSGPVGACGWPSSTASGSHSPTSSSSSAPCSTWWLPDGLSAPRKTARPTSRS</sequence>
<feature type="region of interest" description="Disordered" evidence="2">
    <location>
        <begin position="159"/>
        <end position="199"/>
    </location>
</feature>
<protein>
    <submittedName>
        <fullName evidence="4">3' exoribonuclease, domain 1 family protein</fullName>
    </submittedName>
</protein>
<dbReference type="PANTHER" id="PTHR11252">
    <property type="entry name" value="POLYRIBONUCLEOTIDE NUCLEOTIDYLTRANSFERASE"/>
    <property type="match status" value="1"/>
</dbReference>
<evidence type="ECO:0000256" key="1">
    <source>
        <dbReference type="ARBA" id="ARBA00022884"/>
    </source>
</evidence>
<reference evidence="4 5" key="1">
    <citation type="submission" date="2014-01" db="EMBL/GenBank/DDBJ databases">
        <authorList>
            <person name="Dobos K."/>
            <person name="Lenaerts A."/>
            <person name="Ordway D."/>
            <person name="DeGroote M.A."/>
            <person name="Parker T."/>
            <person name="Sizemore C."/>
            <person name="Tallon L.J."/>
            <person name="Sadzewicz L.K."/>
            <person name="Sengamalay N."/>
            <person name="Fraser C.M."/>
            <person name="Hine E."/>
            <person name="Shefchek K.A."/>
            <person name="Das S.P."/>
            <person name="Tettelin H."/>
        </authorList>
    </citation>
    <scope>NUCLEOTIDE SEQUENCE [LARGE SCALE GENOMIC DNA]</scope>
    <source>
        <strain evidence="4 5">Harvey</strain>
    </source>
</reference>
<evidence type="ECO:0000313" key="5">
    <source>
        <dbReference type="Proteomes" id="UP000020681"/>
    </source>
</evidence>
<dbReference type="EMBL" id="JAOL01000136">
    <property type="protein sequence ID" value="EUA88669.1"/>
    <property type="molecule type" value="Genomic_DNA"/>
</dbReference>
<feature type="domain" description="Exoribonuclease phosphorolytic" evidence="3">
    <location>
        <begin position="16"/>
        <end position="147"/>
    </location>
</feature>
<dbReference type="Gene3D" id="3.30.230.70">
    <property type="entry name" value="GHMP Kinase, N-terminal domain"/>
    <property type="match status" value="1"/>
</dbReference>
<dbReference type="Proteomes" id="UP000020681">
    <property type="component" value="Unassembled WGS sequence"/>
</dbReference>
<name>A0ABN0QVC3_MYCUL</name>
<comment type="caution">
    <text evidence="4">The sequence shown here is derived from an EMBL/GenBank/DDBJ whole genome shotgun (WGS) entry which is preliminary data.</text>
</comment>
<evidence type="ECO:0000256" key="2">
    <source>
        <dbReference type="SAM" id="MobiDB-lite"/>
    </source>
</evidence>
<dbReference type="InterPro" id="IPR001247">
    <property type="entry name" value="ExoRNase_PH_dom1"/>
</dbReference>
<accession>A0ABN0QVC3</accession>
<feature type="compositionally biased region" description="Low complexity" evidence="2">
    <location>
        <begin position="159"/>
        <end position="179"/>
    </location>
</feature>
<dbReference type="InterPro" id="IPR020568">
    <property type="entry name" value="Ribosomal_Su5_D2-typ_SF"/>
</dbReference>
<gene>
    <name evidence="4" type="ORF">I551_4830</name>
</gene>
<keyword evidence="1" id="KW-0694">RNA-binding</keyword>
<dbReference type="InterPro" id="IPR027408">
    <property type="entry name" value="PNPase/RNase_PH_dom_sf"/>
</dbReference>
<dbReference type="Pfam" id="PF01138">
    <property type="entry name" value="RNase_PH"/>
    <property type="match status" value="1"/>
</dbReference>
<keyword evidence="5" id="KW-1185">Reference proteome</keyword>
<organism evidence="4 5">
    <name type="scientific">Mycobacterium ulcerans str. Harvey</name>
    <dbReference type="NCBI Taxonomy" id="1299332"/>
    <lineage>
        <taxon>Bacteria</taxon>
        <taxon>Bacillati</taxon>
        <taxon>Actinomycetota</taxon>
        <taxon>Actinomycetes</taxon>
        <taxon>Mycobacteriales</taxon>
        <taxon>Mycobacteriaceae</taxon>
        <taxon>Mycobacterium</taxon>
        <taxon>Mycobacterium ulcerans group</taxon>
    </lineage>
</organism>
<dbReference type="InterPro" id="IPR012162">
    <property type="entry name" value="PNPase"/>
</dbReference>
<dbReference type="SUPFAM" id="SSF54211">
    <property type="entry name" value="Ribosomal protein S5 domain 2-like"/>
    <property type="match status" value="1"/>
</dbReference>